<comment type="caution">
    <text evidence="3">The sequence shown here is derived from an EMBL/GenBank/DDBJ whole genome shotgun (WGS) entry which is preliminary data.</text>
</comment>
<keyword evidence="2" id="KW-1133">Transmembrane helix</keyword>
<name>A0A6A5BLD6_NAEFO</name>
<dbReference type="AlphaFoldDB" id="A0A6A5BLD6"/>
<feature type="compositionally biased region" description="Low complexity" evidence="1">
    <location>
        <begin position="539"/>
        <end position="551"/>
    </location>
</feature>
<dbReference type="VEuPathDB" id="AmoebaDB:NF0127840"/>
<feature type="transmembrane region" description="Helical" evidence="2">
    <location>
        <begin position="407"/>
        <end position="434"/>
    </location>
</feature>
<gene>
    <name evidence="3" type="ORF">FDP41_004989</name>
</gene>
<dbReference type="SUPFAM" id="SSF55073">
    <property type="entry name" value="Nucleotide cyclase"/>
    <property type="match status" value="1"/>
</dbReference>
<evidence type="ECO:0000256" key="1">
    <source>
        <dbReference type="SAM" id="MobiDB-lite"/>
    </source>
</evidence>
<evidence type="ECO:0000313" key="4">
    <source>
        <dbReference type="Proteomes" id="UP000444721"/>
    </source>
</evidence>
<sequence>MKRLSSSRRVLPLTNASHSSENGSSVSFNSSHLPQEENDDDSNSSSMSHHDNTRHHSSKKPISSIKCMLILLVTTAIVAAVAFLTSIWISCFSTSVSTMGQELMSEHFTKIITFTDETFKQVIMTSESAKNTMWFDLNYNDTDYIDRTTFKIFKSAYQFLSTLMIDSYVGDPTGGNKGIMMMNGIPSILYVNDSGQYWTYCDNFQAHEQCVTKSSTPDVILPPFDMSGILEIAQKHVNQPTFTMSYTDPTLPTITFLSLVNSKPTQNPLPGKPSFDWYFGFDISVSTISQYFKKITNDIGGSMAFAIEIDTDYIVASSYPTIPVAVWDQQGNQKRKTALDFDIPLVNDIGKFVYSELSQNLSSVPCGVFLLKEYGDRYINMHRMCNSANIDWLFVFSVPKWNYIQTMIIAIIAASVSSVFIIGVGIALGIFASLRIVKPFQNLIYLFESVSNMDLDTVSNDPTDMSQFKEVYILQQHFHSMVRKIRKYRCFIPPHLLAQLDSLQSESGNESIRRSTTAESGNRLINGGVRVSMSQDAPSSNSSQCSRRASSSMKPVSKSLFRLGLEKRALTIVCIRFGGLDACMEALSDSELVPIMSDFFDVIQKVARLSGGQLGNFENNEMTISWNSTSDIPHHKEKGVTSTKQMMEKLTQLTSTKWKNKECLTKRDLLSAMNFKAAIVSQMCKSGNVGTQEIKSFSIVGSYLHNLELLLKHALKLNITIIASDLIHDRCSRDFQMRYVGTKKIYPPEFSNSPLVVKCKDSSSSSNSHHTSSISLLKTNLYEIGESNNNDIQDEWMYELQHKERKEKWKSYNVAVNHFLEKQYDQAIQYFEEYLHGVASSSPQEDACAVYLLKKCYKKKDRK</sequence>
<keyword evidence="4" id="KW-1185">Reference proteome</keyword>
<dbReference type="Proteomes" id="UP000444721">
    <property type="component" value="Unassembled WGS sequence"/>
</dbReference>
<dbReference type="OrthoDB" id="10349044at2759"/>
<dbReference type="Gene3D" id="3.30.70.1230">
    <property type="entry name" value="Nucleotide cyclase"/>
    <property type="match status" value="1"/>
</dbReference>
<evidence type="ECO:0000313" key="3">
    <source>
        <dbReference type="EMBL" id="KAF0975662.1"/>
    </source>
</evidence>
<feature type="transmembrane region" description="Helical" evidence="2">
    <location>
        <begin position="67"/>
        <end position="89"/>
    </location>
</feature>
<dbReference type="EMBL" id="VFQX01000043">
    <property type="protein sequence ID" value="KAF0975662.1"/>
    <property type="molecule type" value="Genomic_DNA"/>
</dbReference>
<keyword evidence="2" id="KW-0812">Transmembrane</keyword>
<feature type="region of interest" description="Disordered" evidence="1">
    <location>
        <begin position="532"/>
        <end position="551"/>
    </location>
</feature>
<dbReference type="OMA" id="HEESATF"/>
<accession>A0A6A5BLD6</accession>
<evidence type="ECO:0000256" key="2">
    <source>
        <dbReference type="SAM" id="Phobius"/>
    </source>
</evidence>
<evidence type="ECO:0008006" key="5">
    <source>
        <dbReference type="Google" id="ProtNLM"/>
    </source>
</evidence>
<dbReference type="VEuPathDB" id="AmoebaDB:NF0127850"/>
<dbReference type="GeneID" id="68112207"/>
<dbReference type="RefSeq" id="XP_044560375.1">
    <property type="nucleotide sequence ID" value="XM_044708463.1"/>
</dbReference>
<keyword evidence="2" id="KW-0472">Membrane</keyword>
<feature type="compositionally biased region" description="Low complexity" evidence="1">
    <location>
        <begin position="15"/>
        <end position="31"/>
    </location>
</feature>
<organism evidence="3 4">
    <name type="scientific">Naegleria fowleri</name>
    <name type="common">Brain eating amoeba</name>
    <dbReference type="NCBI Taxonomy" id="5763"/>
    <lineage>
        <taxon>Eukaryota</taxon>
        <taxon>Discoba</taxon>
        <taxon>Heterolobosea</taxon>
        <taxon>Tetramitia</taxon>
        <taxon>Eutetramitia</taxon>
        <taxon>Vahlkampfiidae</taxon>
        <taxon>Naegleria</taxon>
    </lineage>
</organism>
<proteinExistence type="predicted"/>
<protein>
    <recommendedName>
        <fullName evidence="5">Guanylate cyclase domain-containing protein</fullName>
    </recommendedName>
</protein>
<dbReference type="Gene3D" id="6.10.340.10">
    <property type="match status" value="1"/>
</dbReference>
<dbReference type="VEuPathDB" id="AmoebaDB:FDP41_004989"/>
<reference evidence="3 4" key="1">
    <citation type="journal article" date="2019" name="Sci. Rep.">
        <title>Nanopore sequencing improves the draft genome of the human pathogenic amoeba Naegleria fowleri.</title>
        <authorList>
            <person name="Liechti N."/>
            <person name="Schurch N."/>
            <person name="Bruggmann R."/>
            <person name="Wittwer M."/>
        </authorList>
    </citation>
    <scope>NUCLEOTIDE SEQUENCE [LARGE SCALE GENOMIC DNA]</scope>
    <source>
        <strain evidence="3 4">ATCC 30894</strain>
    </source>
</reference>
<dbReference type="InterPro" id="IPR029787">
    <property type="entry name" value="Nucleotide_cyclase"/>
</dbReference>
<feature type="region of interest" description="Disordered" evidence="1">
    <location>
        <begin position="1"/>
        <end position="59"/>
    </location>
</feature>
<dbReference type="VEuPathDB" id="AmoebaDB:NfTy_050880"/>